<dbReference type="AlphaFoldDB" id="A0A9P4MA66"/>
<sequence length="534" mass="59467">MRPKACTQCRQRKVGCDADTAPLNRCSTCRSLEMECVFDGGFRRVSNKRKMTELQKEVEELRATMHLGQAAPSRDAPPQSRAAQHPPGAKKPAESPDIGTCLIDRTIGEVCLTAAQTMELFRVYFARCHPYLPLVLHSSIELLYARSTLLFWTICFIAAPNNLRNQLEAPLKAMVTSALDPTMSTVELVQALLILSMWPLPFTSQRDDASFLYSGLATQIGLQIGLHRPSMSDDFSPSASSGSEDQEMRTVTWLACYVVGQMQASRRGVPASILVDYTLLTSCEKDAVPPVLSQLCYISRLTVQAANTIGASAHNLTGLMEPNTRIGMVKLFSSQFESLRRERFSRPTDVVEMAFLSSRLQILAFALDDDIPRSIELIDTVEQAKQDAIRFIQIACEKNLGLVPFYICRSVCYSVLVLLRILKTPFANQRELIKDSIERARTALGSSVQTEKDINHRICLMLQAVISLEEKSGPRMTTSIRSRMTASLTCNSVRTYAEMIYQPDLDLDLASFADLDAFNWDGLLPNFTSETFVG</sequence>
<keyword evidence="2" id="KW-0479">Metal-binding</keyword>
<dbReference type="PROSITE" id="PS50048">
    <property type="entry name" value="ZN2_CY6_FUNGAL_2"/>
    <property type="match status" value="1"/>
</dbReference>
<dbReference type="EMBL" id="ML978126">
    <property type="protein sequence ID" value="KAF2098469.1"/>
    <property type="molecule type" value="Genomic_DNA"/>
</dbReference>
<dbReference type="GO" id="GO:0005634">
    <property type="term" value="C:nucleus"/>
    <property type="evidence" value="ECO:0007669"/>
    <property type="project" value="UniProtKB-SubCell"/>
</dbReference>
<evidence type="ECO:0000256" key="5">
    <source>
        <dbReference type="ARBA" id="ARBA00023163"/>
    </source>
</evidence>
<dbReference type="Gene3D" id="4.10.240.10">
    <property type="entry name" value="Zn(2)-C6 fungal-type DNA-binding domain"/>
    <property type="match status" value="1"/>
</dbReference>
<dbReference type="InterPro" id="IPR036864">
    <property type="entry name" value="Zn2-C6_fun-type_DNA-bd_sf"/>
</dbReference>
<keyword evidence="5" id="KW-0804">Transcription</keyword>
<evidence type="ECO:0000256" key="3">
    <source>
        <dbReference type="ARBA" id="ARBA00023015"/>
    </source>
</evidence>
<dbReference type="PANTHER" id="PTHR31845">
    <property type="entry name" value="FINGER DOMAIN PROTEIN, PUTATIVE-RELATED"/>
    <property type="match status" value="1"/>
</dbReference>
<feature type="region of interest" description="Disordered" evidence="7">
    <location>
        <begin position="68"/>
        <end position="97"/>
    </location>
</feature>
<gene>
    <name evidence="9" type="ORF">NA57DRAFT_75713</name>
</gene>
<dbReference type="Proteomes" id="UP000799772">
    <property type="component" value="Unassembled WGS sequence"/>
</dbReference>
<keyword evidence="6" id="KW-0539">Nucleus</keyword>
<evidence type="ECO:0000256" key="1">
    <source>
        <dbReference type="ARBA" id="ARBA00004123"/>
    </source>
</evidence>
<name>A0A9P4MA66_9PEZI</name>
<feature type="domain" description="Zn(2)-C6 fungal-type" evidence="8">
    <location>
        <begin position="5"/>
        <end position="38"/>
    </location>
</feature>
<evidence type="ECO:0000313" key="9">
    <source>
        <dbReference type="EMBL" id="KAF2098469.1"/>
    </source>
</evidence>
<organism evidence="9 10">
    <name type="scientific">Rhizodiscina lignyota</name>
    <dbReference type="NCBI Taxonomy" id="1504668"/>
    <lineage>
        <taxon>Eukaryota</taxon>
        <taxon>Fungi</taxon>
        <taxon>Dikarya</taxon>
        <taxon>Ascomycota</taxon>
        <taxon>Pezizomycotina</taxon>
        <taxon>Dothideomycetes</taxon>
        <taxon>Pleosporomycetidae</taxon>
        <taxon>Aulographales</taxon>
        <taxon>Rhizodiscinaceae</taxon>
        <taxon>Rhizodiscina</taxon>
    </lineage>
</organism>
<evidence type="ECO:0000313" key="10">
    <source>
        <dbReference type="Proteomes" id="UP000799772"/>
    </source>
</evidence>
<dbReference type="CDD" id="cd00067">
    <property type="entry name" value="GAL4"/>
    <property type="match status" value="1"/>
</dbReference>
<dbReference type="CDD" id="cd12148">
    <property type="entry name" value="fungal_TF_MHR"/>
    <property type="match status" value="1"/>
</dbReference>
<protein>
    <recommendedName>
        <fullName evidence="8">Zn(2)-C6 fungal-type domain-containing protein</fullName>
    </recommendedName>
</protein>
<evidence type="ECO:0000256" key="7">
    <source>
        <dbReference type="SAM" id="MobiDB-lite"/>
    </source>
</evidence>
<keyword evidence="3" id="KW-0805">Transcription regulation</keyword>
<comment type="caution">
    <text evidence="9">The sequence shown here is derived from an EMBL/GenBank/DDBJ whole genome shotgun (WGS) entry which is preliminary data.</text>
</comment>
<keyword evidence="10" id="KW-1185">Reference proteome</keyword>
<evidence type="ECO:0000259" key="8">
    <source>
        <dbReference type="PROSITE" id="PS50048"/>
    </source>
</evidence>
<evidence type="ECO:0000256" key="4">
    <source>
        <dbReference type="ARBA" id="ARBA00023125"/>
    </source>
</evidence>
<evidence type="ECO:0000256" key="6">
    <source>
        <dbReference type="ARBA" id="ARBA00023242"/>
    </source>
</evidence>
<dbReference type="InterPro" id="IPR051089">
    <property type="entry name" value="prtT"/>
</dbReference>
<dbReference type="GO" id="GO:0000976">
    <property type="term" value="F:transcription cis-regulatory region binding"/>
    <property type="evidence" value="ECO:0007669"/>
    <property type="project" value="TreeGrafter"/>
</dbReference>
<dbReference type="PANTHER" id="PTHR31845:SF21">
    <property type="entry name" value="REGULATORY PROTEIN LEU3"/>
    <property type="match status" value="1"/>
</dbReference>
<accession>A0A9P4MA66</accession>
<dbReference type="OrthoDB" id="3163292at2759"/>
<dbReference type="GO" id="GO:0008270">
    <property type="term" value="F:zinc ion binding"/>
    <property type="evidence" value="ECO:0007669"/>
    <property type="project" value="InterPro"/>
</dbReference>
<dbReference type="InterPro" id="IPR001138">
    <property type="entry name" value="Zn2Cys6_DnaBD"/>
</dbReference>
<dbReference type="Pfam" id="PF04082">
    <property type="entry name" value="Fungal_trans"/>
    <property type="match status" value="1"/>
</dbReference>
<dbReference type="PROSITE" id="PS00463">
    <property type="entry name" value="ZN2_CY6_FUNGAL_1"/>
    <property type="match status" value="1"/>
</dbReference>
<evidence type="ECO:0000256" key="2">
    <source>
        <dbReference type="ARBA" id="ARBA00022723"/>
    </source>
</evidence>
<dbReference type="GO" id="GO:0006351">
    <property type="term" value="P:DNA-templated transcription"/>
    <property type="evidence" value="ECO:0007669"/>
    <property type="project" value="InterPro"/>
</dbReference>
<proteinExistence type="predicted"/>
<keyword evidence="4" id="KW-0238">DNA-binding</keyword>
<reference evidence="9" key="1">
    <citation type="journal article" date="2020" name="Stud. Mycol.">
        <title>101 Dothideomycetes genomes: a test case for predicting lifestyles and emergence of pathogens.</title>
        <authorList>
            <person name="Haridas S."/>
            <person name="Albert R."/>
            <person name="Binder M."/>
            <person name="Bloem J."/>
            <person name="Labutti K."/>
            <person name="Salamov A."/>
            <person name="Andreopoulos B."/>
            <person name="Baker S."/>
            <person name="Barry K."/>
            <person name="Bills G."/>
            <person name="Bluhm B."/>
            <person name="Cannon C."/>
            <person name="Castanera R."/>
            <person name="Culley D."/>
            <person name="Daum C."/>
            <person name="Ezra D."/>
            <person name="Gonzalez J."/>
            <person name="Henrissat B."/>
            <person name="Kuo A."/>
            <person name="Liang C."/>
            <person name="Lipzen A."/>
            <person name="Lutzoni F."/>
            <person name="Magnuson J."/>
            <person name="Mondo S."/>
            <person name="Nolan M."/>
            <person name="Ohm R."/>
            <person name="Pangilinan J."/>
            <person name="Park H.-J."/>
            <person name="Ramirez L."/>
            <person name="Alfaro M."/>
            <person name="Sun H."/>
            <person name="Tritt A."/>
            <person name="Yoshinaga Y."/>
            <person name="Zwiers L.-H."/>
            <person name="Turgeon B."/>
            <person name="Goodwin S."/>
            <person name="Spatafora J."/>
            <person name="Crous P."/>
            <person name="Grigoriev I."/>
        </authorList>
    </citation>
    <scope>NUCLEOTIDE SEQUENCE</scope>
    <source>
        <strain evidence="9">CBS 133067</strain>
    </source>
</reference>
<dbReference type="InterPro" id="IPR007219">
    <property type="entry name" value="XnlR_reg_dom"/>
</dbReference>
<dbReference type="SMART" id="SM00066">
    <property type="entry name" value="GAL4"/>
    <property type="match status" value="1"/>
</dbReference>
<dbReference type="SUPFAM" id="SSF57701">
    <property type="entry name" value="Zn2/Cys6 DNA-binding domain"/>
    <property type="match status" value="1"/>
</dbReference>
<dbReference type="Pfam" id="PF00172">
    <property type="entry name" value="Zn_clus"/>
    <property type="match status" value="1"/>
</dbReference>
<comment type="subcellular location">
    <subcellularLocation>
        <location evidence="1">Nucleus</location>
    </subcellularLocation>
</comment>
<dbReference type="GO" id="GO:0000981">
    <property type="term" value="F:DNA-binding transcription factor activity, RNA polymerase II-specific"/>
    <property type="evidence" value="ECO:0007669"/>
    <property type="project" value="InterPro"/>
</dbReference>